<comment type="similarity">
    <text evidence="2">Belongs to the outer membrane factor (OMF) (TC 1.B.17) family.</text>
</comment>
<dbReference type="PANTHER" id="PTHR30026">
    <property type="entry name" value="OUTER MEMBRANE PROTEIN TOLC"/>
    <property type="match status" value="1"/>
</dbReference>
<dbReference type="AlphaFoldDB" id="A0A7L9U4B5"/>
<protein>
    <submittedName>
        <fullName evidence="10">TolC family outer membrane protein</fullName>
    </submittedName>
</protein>
<feature type="coiled-coil region" evidence="8">
    <location>
        <begin position="317"/>
        <end position="355"/>
    </location>
</feature>
<sequence>MKRRTVLPTLALACGLAASSCAGAETLRDAVAQAVHTNPEVLAAASRRYAADEGVKQARANYFPRIDLNVGTGREHLDTPDTRLRDLSDAGFRQRDATVTLSQMLFDGLATRSQVAGQTARVESSAYGVAAIADELALRTVAVYLEVLRRQETVAAAVDNLDAHQRIYQQIKLLSEGGVGRRADLDQAESRLALAKANLRQEQSSLRDAELGYRRLVGAAPAALRAPEPLDRQLPASETLAVDAALAGHPSVKSAEADVAFATALQSGARSALSPRVDLELAKRRADDIVRGSTSDLSIMLRLRYNFSRGGADLARIREAGFQIEEARNILDQTRRRIEEDVQQAYNANRTARERLDLLNQYVSAGAATRESYARQFSIGQRTLLDLLNAENEYFNARIAYMTGQYALLLSGYRIAAGMGQLLQQLQIALPIDSVKVSGRQG</sequence>
<feature type="signal peptide" evidence="9">
    <location>
        <begin position="1"/>
        <end position="24"/>
    </location>
</feature>
<reference evidence="10 11" key="1">
    <citation type="submission" date="2020-10" db="EMBL/GenBank/DDBJ databases">
        <title>Genome sequencing of Massilia sp. LPB0304.</title>
        <authorList>
            <person name="Kim J."/>
        </authorList>
    </citation>
    <scope>NUCLEOTIDE SEQUENCE [LARGE SCALE GENOMIC DNA]</scope>
    <source>
        <strain evidence="10 11">LPB0304</strain>
    </source>
</reference>
<dbReference type="KEGG" id="mlir:LPB04_19690"/>
<evidence type="ECO:0000256" key="1">
    <source>
        <dbReference type="ARBA" id="ARBA00004442"/>
    </source>
</evidence>
<gene>
    <name evidence="10" type="ORF">LPB04_19690</name>
</gene>
<dbReference type="RefSeq" id="WP_193686164.1">
    <property type="nucleotide sequence ID" value="NZ_CP062941.1"/>
</dbReference>
<evidence type="ECO:0000256" key="7">
    <source>
        <dbReference type="ARBA" id="ARBA00023237"/>
    </source>
</evidence>
<dbReference type="EMBL" id="CP062941">
    <property type="protein sequence ID" value="QOL49122.1"/>
    <property type="molecule type" value="Genomic_DNA"/>
</dbReference>
<dbReference type="PROSITE" id="PS51257">
    <property type="entry name" value="PROKAR_LIPOPROTEIN"/>
    <property type="match status" value="1"/>
</dbReference>
<dbReference type="GO" id="GO:0009279">
    <property type="term" value="C:cell outer membrane"/>
    <property type="evidence" value="ECO:0007669"/>
    <property type="project" value="UniProtKB-SubCell"/>
</dbReference>
<dbReference type="GO" id="GO:0015288">
    <property type="term" value="F:porin activity"/>
    <property type="evidence" value="ECO:0007669"/>
    <property type="project" value="TreeGrafter"/>
</dbReference>
<dbReference type="Proteomes" id="UP000593875">
    <property type="component" value="Chromosome"/>
</dbReference>
<name>A0A7L9U4B5_9BURK</name>
<keyword evidence="4" id="KW-1134">Transmembrane beta strand</keyword>
<evidence type="ECO:0000256" key="2">
    <source>
        <dbReference type="ARBA" id="ARBA00007613"/>
    </source>
</evidence>
<evidence type="ECO:0000256" key="9">
    <source>
        <dbReference type="SAM" id="SignalP"/>
    </source>
</evidence>
<keyword evidence="9" id="KW-0732">Signal</keyword>
<evidence type="ECO:0000256" key="3">
    <source>
        <dbReference type="ARBA" id="ARBA00022448"/>
    </source>
</evidence>
<dbReference type="NCBIfam" id="TIGR01844">
    <property type="entry name" value="type_I_sec_TolC"/>
    <property type="match status" value="1"/>
</dbReference>
<keyword evidence="3" id="KW-0813">Transport</keyword>
<evidence type="ECO:0000256" key="4">
    <source>
        <dbReference type="ARBA" id="ARBA00022452"/>
    </source>
</evidence>
<feature type="chain" id="PRO_5032593452" evidence="9">
    <location>
        <begin position="25"/>
        <end position="442"/>
    </location>
</feature>
<dbReference type="Pfam" id="PF02321">
    <property type="entry name" value="OEP"/>
    <property type="match status" value="2"/>
</dbReference>
<dbReference type="PANTHER" id="PTHR30026:SF22">
    <property type="entry name" value="OUTER MEMBRANE EFFLUX PROTEIN"/>
    <property type="match status" value="1"/>
</dbReference>
<dbReference type="SUPFAM" id="SSF56954">
    <property type="entry name" value="Outer membrane efflux proteins (OEP)"/>
    <property type="match status" value="1"/>
</dbReference>
<dbReference type="InterPro" id="IPR051906">
    <property type="entry name" value="TolC-like"/>
</dbReference>
<dbReference type="GO" id="GO:1990281">
    <property type="term" value="C:efflux pump complex"/>
    <property type="evidence" value="ECO:0007669"/>
    <property type="project" value="TreeGrafter"/>
</dbReference>
<keyword evidence="8" id="KW-0175">Coiled coil</keyword>
<evidence type="ECO:0000313" key="11">
    <source>
        <dbReference type="Proteomes" id="UP000593875"/>
    </source>
</evidence>
<keyword evidence="7" id="KW-0998">Cell outer membrane</keyword>
<comment type="subcellular location">
    <subcellularLocation>
        <location evidence="1">Cell outer membrane</location>
    </subcellularLocation>
</comment>
<proteinExistence type="inferred from homology"/>
<evidence type="ECO:0000313" key="10">
    <source>
        <dbReference type="EMBL" id="QOL49122.1"/>
    </source>
</evidence>
<evidence type="ECO:0000256" key="5">
    <source>
        <dbReference type="ARBA" id="ARBA00022692"/>
    </source>
</evidence>
<keyword evidence="5" id="KW-0812">Transmembrane</keyword>
<dbReference type="Gene3D" id="1.20.1600.10">
    <property type="entry name" value="Outer membrane efflux proteins (OEP)"/>
    <property type="match status" value="1"/>
</dbReference>
<dbReference type="InterPro" id="IPR010130">
    <property type="entry name" value="T1SS_OMP_TolC"/>
</dbReference>
<organism evidence="10 11">
    <name type="scientific">Massilia litorea</name>
    <dbReference type="NCBI Taxonomy" id="2769491"/>
    <lineage>
        <taxon>Bacteria</taxon>
        <taxon>Pseudomonadati</taxon>
        <taxon>Pseudomonadota</taxon>
        <taxon>Betaproteobacteria</taxon>
        <taxon>Burkholderiales</taxon>
        <taxon>Oxalobacteraceae</taxon>
        <taxon>Telluria group</taxon>
        <taxon>Massilia</taxon>
    </lineage>
</organism>
<evidence type="ECO:0000256" key="8">
    <source>
        <dbReference type="SAM" id="Coils"/>
    </source>
</evidence>
<evidence type="ECO:0000256" key="6">
    <source>
        <dbReference type="ARBA" id="ARBA00023136"/>
    </source>
</evidence>
<keyword evidence="6" id="KW-0472">Membrane</keyword>
<dbReference type="InterPro" id="IPR003423">
    <property type="entry name" value="OMP_efflux"/>
</dbReference>
<keyword evidence="11" id="KW-1185">Reference proteome</keyword>
<accession>A0A7L9U4B5</accession>
<dbReference type="GO" id="GO:0015562">
    <property type="term" value="F:efflux transmembrane transporter activity"/>
    <property type="evidence" value="ECO:0007669"/>
    <property type="project" value="InterPro"/>
</dbReference>